<dbReference type="OrthoDB" id="9792858at2"/>
<keyword evidence="1" id="KW-0560">Oxidoreductase</keyword>
<dbReference type="GO" id="GO:0042602">
    <property type="term" value="F:riboflavin reductase (NADPH) activity"/>
    <property type="evidence" value="ECO:0007669"/>
    <property type="project" value="TreeGrafter"/>
</dbReference>
<dbReference type="InterPro" id="IPR012349">
    <property type="entry name" value="Split_barrel_FMN-bd"/>
</dbReference>
<dbReference type="GO" id="GO:0006208">
    <property type="term" value="P:pyrimidine nucleobase catabolic process"/>
    <property type="evidence" value="ECO:0007669"/>
    <property type="project" value="TreeGrafter"/>
</dbReference>
<dbReference type="KEGG" id="celz:E5225_13090"/>
<dbReference type="Gene3D" id="2.30.110.10">
    <property type="entry name" value="Electron Transport, Fmn-binding Protein, Chain A"/>
    <property type="match status" value="1"/>
</dbReference>
<accession>A0A4P7SN00</accession>
<dbReference type="AlphaFoldDB" id="A0A4P7SN00"/>
<sequence length="175" mass="17748">MPTGADRAAGPDSPPVDEDAFRAAVGRLPAGVAVVTVVRRGVAHATTVNSVASVSLDPPLLLFSVHADSRLREVLDDVDGWAVSVLADDQADVADWLASPGRPAVGQLDRVPHTAAPVSGAPWIAGAAAWFDCRTVAVHGAGDHDVVVGAVRAVAQGGAAAGGLVHLRGRVRGVR</sequence>
<dbReference type="SUPFAM" id="SSF50475">
    <property type="entry name" value="FMN-binding split barrel"/>
    <property type="match status" value="1"/>
</dbReference>
<dbReference type="PANTHER" id="PTHR30466">
    <property type="entry name" value="FLAVIN REDUCTASE"/>
    <property type="match status" value="1"/>
</dbReference>
<evidence type="ECO:0000256" key="1">
    <source>
        <dbReference type="ARBA" id="ARBA00023002"/>
    </source>
</evidence>
<evidence type="ECO:0000313" key="3">
    <source>
        <dbReference type="EMBL" id="QCB95411.1"/>
    </source>
</evidence>
<dbReference type="SMART" id="SM00903">
    <property type="entry name" value="Flavin_Reduct"/>
    <property type="match status" value="1"/>
</dbReference>
<proteinExistence type="predicted"/>
<dbReference type="GO" id="GO:0010181">
    <property type="term" value="F:FMN binding"/>
    <property type="evidence" value="ECO:0007669"/>
    <property type="project" value="InterPro"/>
</dbReference>
<reference evidence="3 4" key="1">
    <citation type="submission" date="2019-04" db="EMBL/GenBank/DDBJ databases">
        <title>Isolation and identification of Cellulomonas shaoxiangyii sp. Nov. isolated from feces of the Tibetan antelopes (Pantholops hodgsonii) in the Qinghai-Tibet plateau of China.</title>
        <authorList>
            <person name="Tian Z."/>
        </authorList>
    </citation>
    <scope>NUCLEOTIDE SEQUENCE [LARGE SCALE GENOMIC DNA]</scope>
    <source>
        <strain evidence="3 4">Z28</strain>
    </source>
</reference>
<name>A0A4P7SN00_9CELL</name>
<dbReference type="Pfam" id="PF01613">
    <property type="entry name" value="Flavin_Reduct"/>
    <property type="match status" value="1"/>
</dbReference>
<feature type="domain" description="Flavin reductase like" evidence="2">
    <location>
        <begin position="25"/>
        <end position="173"/>
    </location>
</feature>
<protein>
    <submittedName>
        <fullName evidence="3">Flavin reductase</fullName>
    </submittedName>
</protein>
<dbReference type="Proteomes" id="UP000296469">
    <property type="component" value="Chromosome"/>
</dbReference>
<evidence type="ECO:0000259" key="2">
    <source>
        <dbReference type="SMART" id="SM00903"/>
    </source>
</evidence>
<dbReference type="EMBL" id="CP039291">
    <property type="protein sequence ID" value="QCB95411.1"/>
    <property type="molecule type" value="Genomic_DNA"/>
</dbReference>
<gene>
    <name evidence="3" type="ORF">E5225_13090</name>
</gene>
<evidence type="ECO:0000313" key="4">
    <source>
        <dbReference type="Proteomes" id="UP000296469"/>
    </source>
</evidence>
<organism evidence="3 4">
    <name type="scientific">Cellulomonas shaoxiangyii</name>
    <dbReference type="NCBI Taxonomy" id="2566013"/>
    <lineage>
        <taxon>Bacteria</taxon>
        <taxon>Bacillati</taxon>
        <taxon>Actinomycetota</taxon>
        <taxon>Actinomycetes</taxon>
        <taxon>Micrococcales</taxon>
        <taxon>Cellulomonadaceae</taxon>
        <taxon>Cellulomonas</taxon>
    </lineage>
</organism>
<dbReference type="InterPro" id="IPR002563">
    <property type="entry name" value="Flavin_Rdtase-like_dom"/>
</dbReference>
<dbReference type="PANTHER" id="PTHR30466:SF1">
    <property type="entry name" value="FMN REDUCTASE (NADH) RUTF"/>
    <property type="match status" value="1"/>
</dbReference>
<keyword evidence="4" id="KW-1185">Reference proteome</keyword>
<dbReference type="InterPro" id="IPR050268">
    <property type="entry name" value="NADH-dep_flavin_reductase"/>
</dbReference>